<reference evidence="8 9" key="1">
    <citation type="submission" date="2018-06" db="EMBL/GenBank/DDBJ databases">
        <authorList>
            <consortium name="Pathogen Informatics"/>
            <person name="Doyle S."/>
        </authorList>
    </citation>
    <scope>NUCLEOTIDE SEQUENCE [LARGE SCALE GENOMIC DNA]</scope>
    <source>
        <strain evidence="9">NCTC 10815</strain>
    </source>
</reference>
<feature type="binding site" evidence="7">
    <location>
        <position position="86"/>
    </location>
    <ligand>
        <name>Mg(2+)</name>
        <dbReference type="ChEBI" id="CHEBI:18420"/>
        <label>1</label>
        <note>catalytic</note>
    </ligand>
</feature>
<proteinExistence type="predicted"/>
<keyword evidence="5 8" id="KW-0378">Hydrolase</keyword>
<dbReference type="InterPro" id="IPR000760">
    <property type="entry name" value="Inositol_monophosphatase-like"/>
</dbReference>
<dbReference type="FunFam" id="3.30.540.10:FF:000003">
    <property type="entry name" value="Inositol-1-monophosphatase"/>
    <property type="match status" value="1"/>
</dbReference>
<evidence type="ECO:0000313" key="9">
    <source>
        <dbReference type="Proteomes" id="UP000254879"/>
    </source>
</evidence>
<dbReference type="PRINTS" id="PR00377">
    <property type="entry name" value="IMPHPHTASES"/>
</dbReference>
<evidence type="ECO:0000256" key="6">
    <source>
        <dbReference type="ARBA" id="ARBA00022842"/>
    </source>
</evidence>
<dbReference type="GO" id="GO:0046872">
    <property type="term" value="F:metal ion binding"/>
    <property type="evidence" value="ECO:0007669"/>
    <property type="project" value="UniProtKB-KW"/>
</dbReference>
<dbReference type="CDD" id="cd01637">
    <property type="entry name" value="IMPase_like"/>
    <property type="match status" value="1"/>
</dbReference>
<dbReference type="Gene3D" id="3.40.190.80">
    <property type="match status" value="1"/>
</dbReference>
<dbReference type="InterPro" id="IPR020550">
    <property type="entry name" value="Inositol_monophosphatase_CS"/>
</dbReference>
<dbReference type="AlphaFoldDB" id="A0A378MBE5"/>
<feature type="binding site" evidence="7">
    <location>
        <position position="88"/>
    </location>
    <ligand>
        <name>Mg(2+)</name>
        <dbReference type="ChEBI" id="CHEBI:18420"/>
        <label>1</label>
        <note>catalytic</note>
    </ligand>
</feature>
<dbReference type="Gene3D" id="3.30.540.10">
    <property type="entry name" value="Fructose-1,6-Bisphosphatase, subunit A, domain 1"/>
    <property type="match status" value="1"/>
</dbReference>
<dbReference type="GO" id="GO:0008934">
    <property type="term" value="F:inositol monophosphate 1-phosphatase activity"/>
    <property type="evidence" value="ECO:0007669"/>
    <property type="project" value="TreeGrafter"/>
</dbReference>
<dbReference type="GO" id="GO:0007165">
    <property type="term" value="P:signal transduction"/>
    <property type="evidence" value="ECO:0007669"/>
    <property type="project" value="TreeGrafter"/>
</dbReference>
<sequence length="257" mass="28774">MNKALIEELVVEWIKEAAQKIKDSFQNELEIDQKSGRNDLVTNMDKETETFFVEKIKEHFPDHRVFGEEGIAEKLEDLAGVVWIIDPIDGTLNFVLQQRDFAISIAIYVDGVGELAYIYDVEREELYTGERGKGAYLNGKKIPPLDKNKTLDDLLLIINQSTLYHYPELRKAISRSRGLRLQGAATLEFMSVATGRAGAYVSRTLQPWDIAAGKIIAGEIGAIVTRMDGTEIDMLTGGTIVVASPKIHEELVQNYLS</sequence>
<dbReference type="Pfam" id="PF00459">
    <property type="entry name" value="Inositol_P"/>
    <property type="match status" value="1"/>
</dbReference>
<evidence type="ECO:0000256" key="4">
    <source>
        <dbReference type="ARBA" id="ARBA00022723"/>
    </source>
</evidence>
<evidence type="ECO:0000256" key="7">
    <source>
        <dbReference type="PIRSR" id="PIRSR600760-2"/>
    </source>
</evidence>
<dbReference type="GO" id="GO:0006020">
    <property type="term" value="P:inositol metabolic process"/>
    <property type="evidence" value="ECO:0007669"/>
    <property type="project" value="TreeGrafter"/>
</dbReference>
<evidence type="ECO:0000256" key="2">
    <source>
        <dbReference type="ARBA" id="ARBA00001946"/>
    </source>
</evidence>
<protein>
    <recommendedName>
        <fullName evidence="3">inositol-phosphate phosphatase</fullName>
        <ecNumber evidence="3">3.1.3.25</ecNumber>
    </recommendedName>
</protein>
<dbReference type="GO" id="GO:0046854">
    <property type="term" value="P:phosphatidylinositol phosphate biosynthetic process"/>
    <property type="evidence" value="ECO:0007669"/>
    <property type="project" value="InterPro"/>
</dbReference>
<feature type="binding site" evidence="7">
    <location>
        <position position="209"/>
    </location>
    <ligand>
        <name>Mg(2+)</name>
        <dbReference type="ChEBI" id="CHEBI:18420"/>
        <label>1</label>
        <note>catalytic</note>
    </ligand>
</feature>
<dbReference type="EC" id="3.1.3.25" evidence="3"/>
<dbReference type="SUPFAM" id="SSF56655">
    <property type="entry name" value="Carbohydrate phosphatase"/>
    <property type="match status" value="1"/>
</dbReference>
<dbReference type="OrthoDB" id="9772456at2"/>
<accession>A0A378MBE5</accession>
<dbReference type="PANTHER" id="PTHR20854">
    <property type="entry name" value="INOSITOL MONOPHOSPHATASE"/>
    <property type="match status" value="1"/>
</dbReference>
<evidence type="ECO:0000256" key="5">
    <source>
        <dbReference type="ARBA" id="ARBA00022801"/>
    </source>
</evidence>
<evidence type="ECO:0000313" key="8">
    <source>
        <dbReference type="EMBL" id="STY43699.1"/>
    </source>
</evidence>
<feature type="binding site" evidence="7">
    <location>
        <position position="89"/>
    </location>
    <ligand>
        <name>Mg(2+)</name>
        <dbReference type="ChEBI" id="CHEBI:18420"/>
        <label>1</label>
        <note>catalytic</note>
    </ligand>
</feature>
<keyword evidence="4 7" id="KW-0479">Metal-binding</keyword>
<dbReference type="EMBL" id="UGPG01000001">
    <property type="protein sequence ID" value="STY43699.1"/>
    <property type="molecule type" value="Genomic_DNA"/>
</dbReference>
<feature type="binding site" evidence="7">
    <location>
        <position position="68"/>
    </location>
    <ligand>
        <name>Mg(2+)</name>
        <dbReference type="ChEBI" id="CHEBI:18420"/>
        <label>1</label>
        <note>catalytic</note>
    </ligand>
</feature>
<dbReference type="PROSITE" id="PS00630">
    <property type="entry name" value="IMP_2"/>
    <property type="match status" value="1"/>
</dbReference>
<dbReference type="RefSeq" id="WP_115345729.1">
    <property type="nucleotide sequence ID" value="NZ_JAASVE010000001.1"/>
</dbReference>
<gene>
    <name evidence="8" type="primary">suhB</name>
    <name evidence="8" type="ORF">NCTC10815_01000</name>
</gene>
<keyword evidence="6 7" id="KW-0460">Magnesium</keyword>
<comment type="cofactor">
    <cofactor evidence="2 7">
        <name>Mg(2+)</name>
        <dbReference type="ChEBI" id="CHEBI:18420"/>
    </cofactor>
</comment>
<organism evidence="8 9">
    <name type="scientific">Listeria grayi</name>
    <name type="common">Listeria murrayi</name>
    <dbReference type="NCBI Taxonomy" id="1641"/>
    <lineage>
        <taxon>Bacteria</taxon>
        <taxon>Bacillati</taxon>
        <taxon>Bacillota</taxon>
        <taxon>Bacilli</taxon>
        <taxon>Bacillales</taxon>
        <taxon>Listeriaceae</taxon>
        <taxon>Listeria</taxon>
    </lineage>
</organism>
<dbReference type="PANTHER" id="PTHR20854:SF4">
    <property type="entry name" value="INOSITOL-1-MONOPHOSPHATASE-RELATED"/>
    <property type="match status" value="1"/>
</dbReference>
<comment type="catalytic activity">
    <reaction evidence="1">
        <text>a myo-inositol phosphate + H2O = myo-inositol + phosphate</text>
        <dbReference type="Rhea" id="RHEA:24056"/>
        <dbReference type="ChEBI" id="CHEBI:15377"/>
        <dbReference type="ChEBI" id="CHEBI:17268"/>
        <dbReference type="ChEBI" id="CHEBI:43474"/>
        <dbReference type="ChEBI" id="CHEBI:84139"/>
        <dbReference type="EC" id="3.1.3.25"/>
    </reaction>
</comment>
<evidence type="ECO:0000256" key="1">
    <source>
        <dbReference type="ARBA" id="ARBA00001033"/>
    </source>
</evidence>
<dbReference type="Proteomes" id="UP000254879">
    <property type="component" value="Unassembled WGS sequence"/>
</dbReference>
<evidence type="ECO:0000256" key="3">
    <source>
        <dbReference type="ARBA" id="ARBA00013106"/>
    </source>
</evidence>
<name>A0A378MBE5_LISGR</name>